<keyword evidence="3" id="KW-1185">Reference proteome</keyword>
<evidence type="ECO:0000256" key="1">
    <source>
        <dbReference type="SAM" id="MobiDB-lite"/>
    </source>
</evidence>
<name>A0A8W8JFT3_MAGGI</name>
<feature type="region of interest" description="Disordered" evidence="1">
    <location>
        <begin position="1"/>
        <end position="36"/>
    </location>
</feature>
<evidence type="ECO:0000313" key="2">
    <source>
        <dbReference type="EnsemblMetazoa" id="G18239.1:cds"/>
    </source>
</evidence>
<sequence>MRKSTDLTKLRSAKRGKQSQDTSVPQSSSPSTISPEILETITKEVTEKVTANPKEGISNMFNALQPTAITSQGSIACASSTYSNINRDNAIQETVEAAIVNQSDKITSGRSSSGFVSTSVSIEARVPDKLKSKIWSKQYVDCGSLLLRNKQGKEKLPLQVENSMRTGSLTIHQVEREDTDGELSSMNDWVTAWNRYMTIYCIKYPHEQAKLAKNLEAVRDIADAKGNWYSYDKDFRSLIEQGHVQWGDVHMELYVNTRLTSSQSIKTTNPHKELSKTIPRGACFQFHTGKQCNAGLSCRFQQRCYNCGGSHPFIRCTKRVQRPYRVLQKFKYSHHNQPNSSIRLGHPLLPSKGPTTIKPKRPGYDETDTNYLMNGFSLSFVGECHGVESQNLRSALIVRI</sequence>
<dbReference type="PANTHER" id="PTHR35558:SF1">
    <property type="entry name" value="ENDONUCLEASE_EXONUCLEASE_PHOSPHATASE DOMAIN-CONTAINING PROTEIN"/>
    <property type="match status" value="1"/>
</dbReference>
<feature type="region of interest" description="Disordered" evidence="1">
    <location>
        <begin position="341"/>
        <end position="363"/>
    </location>
</feature>
<dbReference type="AlphaFoldDB" id="A0A8W8JFT3"/>
<accession>A0A8W8JFT3</accession>
<dbReference type="EnsemblMetazoa" id="G18239.1">
    <property type="protein sequence ID" value="G18239.1:cds"/>
    <property type="gene ID" value="G18239"/>
</dbReference>
<protein>
    <submittedName>
        <fullName evidence="2">Uncharacterized protein</fullName>
    </submittedName>
</protein>
<organism evidence="2 3">
    <name type="scientific">Magallana gigas</name>
    <name type="common">Pacific oyster</name>
    <name type="synonym">Crassostrea gigas</name>
    <dbReference type="NCBI Taxonomy" id="29159"/>
    <lineage>
        <taxon>Eukaryota</taxon>
        <taxon>Metazoa</taxon>
        <taxon>Spiralia</taxon>
        <taxon>Lophotrochozoa</taxon>
        <taxon>Mollusca</taxon>
        <taxon>Bivalvia</taxon>
        <taxon>Autobranchia</taxon>
        <taxon>Pteriomorphia</taxon>
        <taxon>Ostreida</taxon>
        <taxon>Ostreoidea</taxon>
        <taxon>Ostreidae</taxon>
        <taxon>Magallana</taxon>
    </lineage>
</organism>
<proteinExistence type="predicted"/>
<evidence type="ECO:0000313" key="3">
    <source>
        <dbReference type="Proteomes" id="UP000005408"/>
    </source>
</evidence>
<dbReference type="Proteomes" id="UP000005408">
    <property type="component" value="Unassembled WGS sequence"/>
</dbReference>
<dbReference type="PANTHER" id="PTHR35558">
    <property type="entry name" value="SGNH_HYDRO DOMAIN-CONTAINING PROTEIN"/>
    <property type="match status" value="1"/>
</dbReference>
<reference evidence="2" key="1">
    <citation type="submission" date="2022-08" db="UniProtKB">
        <authorList>
            <consortium name="EnsemblMetazoa"/>
        </authorList>
    </citation>
    <scope>IDENTIFICATION</scope>
    <source>
        <strain evidence="2">05x7-T-G4-1.051#20</strain>
    </source>
</reference>
<feature type="compositionally biased region" description="Low complexity" evidence="1">
    <location>
        <begin position="19"/>
        <end position="36"/>
    </location>
</feature>